<protein>
    <submittedName>
        <fullName evidence="1">Uncharacterized protein</fullName>
    </submittedName>
</protein>
<dbReference type="Proteomes" id="UP000244174">
    <property type="component" value="Unassembled WGS sequence"/>
</dbReference>
<dbReference type="AlphaFoldDB" id="A0A2T6ALD2"/>
<reference evidence="1 2" key="1">
    <citation type="submission" date="2018-04" db="EMBL/GenBank/DDBJ databases">
        <title>Genomic Encyclopedia of Archaeal and Bacterial Type Strains, Phase II (KMG-II): from individual species to whole genera.</title>
        <authorList>
            <person name="Goeker M."/>
        </authorList>
    </citation>
    <scope>NUCLEOTIDE SEQUENCE [LARGE SCALE GENOMIC DNA]</scope>
    <source>
        <strain evidence="1 2">DSM 23082</strain>
    </source>
</reference>
<accession>A0A2T6ALD2</accession>
<evidence type="ECO:0000313" key="1">
    <source>
        <dbReference type="EMBL" id="PTX44587.1"/>
    </source>
</evidence>
<sequence length="34" mass="3911">MMFSMRMAIKTNEKILNPYIHQNFIAGAPVPAFK</sequence>
<evidence type="ECO:0000313" key="2">
    <source>
        <dbReference type="Proteomes" id="UP000244174"/>
    </source>
</evidence>
<dbReference type="EMBL" id="QBKQ01000001">
    <property type="protein sequence ID" value="PTX44587.1"/>
    <property type="molecule type" value="Genomic_DNA"/>
</dbReference>
<keyword evidence="2" id="KW-1185">Reference proteome</keyword>
<organism evidence="1 2">
    <name type="scientific">Christiangramia gaetbulicola</name>
    <dbReference type="NCBI Taxonomy" id="703340"/>
    <lineage>
        <taxon>Bacteria</taxon>
        <taxon>Pseudomonadati</taxon>
        <taxon>Bacteroidota</taxon>
        <taxon>Flavobacteriia</taxon>
        <taxon>Flavobacteriales</taxon>
        <taxon>Flavobacteriaceae</taxon>
        <taxon>Christiangramia</taxon>
    </lineage>
</organism>
<comment type="caution">
    <text evidence="1">The sequence shown here is derived from an EMBL/GenBank/DDBJ whole genome shotgun (WGS) entry which is preliminary data.</text>
</comment>
<proteinExistence type="predicted"/>
<name>A0A2T6ALD2_9FLAO</name>
<gene>
    <name evidence="1" type="ORF">C8P64_0568</name>
</gene>